<organism evidence="1">
    <name type="scientific">Siphoviridae sp. ctNs77</name>
    <dbReference type="NCBI Taxonomy" id="2825473"/>
    <lineage>
        <taxon>Viruses</taxon>
        <taxon>Duplodnaviria</taxon>
        <taxon>Heunggongvirae</taxon>
        <taxon>Uroviricota</taxon>
        <taxon>Caudoviricetes</taxon>
    </lineage>
</organism>
<protein>
    <submittedName>
        <fullName evidence="1">Uncharacterized protein</fullName>
    </submittedName>
</protein>
<reference evidence="1" key="1">
    <citation type="journal article" date="2021" name="Proc. Natl. Acad. Sci. U.S.A.">
        <title>A Catalog of Tens of Thousands of Viruses from Human Metagenomes Reveals Hidden Associations with Chronic Diseases.</title>
        <authorList>
            <person name="Tisza M.J."/>
            <person name="Buck C.B."/>
        </authorList>
    </citation>
    <scope>NUCLEOTIDE SEQUENCE</scope>
    <source>
        <strain evidence="1">CtNs77</strain>
    </source>
</reference>
<dbReference type="Pfam" id="PF20536">
    <property type="entry name" value="DUF6751"/>
    <property type="match status" value="1"/>
</dbReference>
<dbReference type="InterPro" id="IPR046639">
    <property type="entry name" value="DUF6751"/>
</dbReference>
<name>A0A8S5QI82_9CAUD</name>
<evidence type="ECO:0000313" key="1">
    <source>
        <dbReference type="EMBL" id="DAE18493.1"/>
    </source>
</evidence>
<sequence length="142" mass="16334">MLTNADITLFNRYYDADSDEYKYARTFLRGVNWQDSQAIDISQSAGVKSTNHTRVFIPLKVDSEEKTYLKPKTFKRSDKVTNYTLDNADIVVKGIVDFDMNDANSGGFKALLRDFDDVMKITKVVDNRYGSKLVQHFELEVE</sequence>
<dbReference type="EMBL" id="BK015656">
    <property type="protein sequence ID" value="DAE18493.1"/>
    <property type="molecule type" value="Genomic_DNA"/>
</dbReference>
<proteinExistence type="predicted"/>
<accession>A0A8S5QI82</accession>